<dbReference type="eggNOG" id="KOG4658">
    <property type="taxonomic scope" value="Eukaryota"/>
</dbReference>
<dbReference type="InterPro" id="IPR002182">
    <property type="entry name" value="NB-ARC"/>
</dbReference>
<evidence type="ECO:0000256" key="3">
    <source>
        <dbReference type="ARBA" id="ARBA00022737"/>
    </source>
</evidence>
<keyword evidence="4" id="KW-0547">Nucleotide-binding</keyword>
<dbReference type="EnsemblPlants" id="LPERR01G12090.1">
    <property type="protein sequence ID" value="LPERR01G12090.1"/>
    <property type="gene ID" value="LPERR01G12090"/>
</dbReference>
<dbReference type="InterPro" id="IPR058922">
    <property type="entry name" value="WHD_DRP"/>
</dbReference>
<keyword evidence="2" id="KW-0433">Leucine-rich repeat</keyword>
<reference evidence="11 12" key="1">
    <citation type="submission" date="2012-08" db="EMBL/GenBank/DDBJ databases">
        <title>Oryza genome evolution.</title>
        <authorList>
            <person name="Wing R.A."/>
        </authorList>
    </citation>
    <scope>NUCLEOTIDE SEQUENCE</scope>
</reference>
<reference evidence="11" key="3">
    <citation type="submission" date="2015-04" db="UniProtKB">
        <authorList>
            <consortium name="EnsemblPlants"/>
        </authorList>
    </citation>
    <scope>IDENTIFICATION</scope>
</reference>
<dbReference type="InterPro" id="IPR044974">
    <property type="entry name" value="Disease_R_plants"/>
</dbReference>
<dbReference type="STRING" id="77586.A0A0D9V083"/>
<dbReference type="InterPro" id="IPR027417">
    <property type="entry name" value="P-loop_NTPase"/>
</dbReference>
<evidence type="ECO:0000256" key="1">
    <source>
        <dbReference type="ARBA" id="ARBA00008894"/>
    </source>
</evidence>
<reference evidence="12" key="2">
    <citation type="submission" date="2013-12" db="EMBL/GenBank/DDBJ databases">
        <authorList>
            <person name="Yu Y."/>
            <person name="Lee S."/>
            <person name="de Baynast K."/>
            <person name="Wissotski M."/>
            <person name="Liu L."/>
            <person name="Talag J."/>
            <person name="Goicoechea J."/>
            <person name="Angelova A."/>
            <person name="Jetty R."/>
            <person name="Kudrna D."/>
            <person name="Golser W."/>
            <person name="Rivera L."/>
            <person name="Zhang J."/>
            <person name="Wing R."/>
        </authorList>
    </citation>
    <scope>NUCLEOTIDE SEQUENCE</scope>
</reference>
<dbReference type="PANTHER" id="PTHR23155:SF999">
    <property type="entry name" value="NB-ARC DOMAIN CONTAINING PROTEIN, EXPRESSED"/>
    <property type="match status" value="1"/>
</dbReference>
<dbReference type="Gene3D" id="3.40.50.300">
    <property type="entry name" value="P-loop containing nucleotide triphosphate hydrolases"/>
    <property type="match status" value="1"/>
</dbReference>
<dbReference type="CDD" id="cd14798">
    <property type="entry name" value="RX-CC_like"/>
    <property type="match status" value="1"/>
</dbReference>
<keyword evidence="5" id="KW-0611">Plant defense</keyword>
<keyword evidence="12" id="KW-1185">Reference proteome</keyword>
<dbReference type="SUPFAM" id="SSF52540">
    <property type="entry name" value="P-loop containing nucleoside triphosphate hydrolases"/>
    <property type="match status" value="1"/>
</dbReference>
<dbReference type="Gene3D" id="3.80.10.10">
    <property type="entry name" value="Ribonuclease Inhibitor"/>
    <property type="match status" value="1"/>
</dbReference>
<dbReference type="Pfam" id="PF00931">
    <property type="entry name" value="NB-ARC"/>
    <property type="match status" value="1"/>
</dbReference>
<dbReference type="InterPro" id="IPR032675">
    <property type="entry name" value="LRR_dom_sf"/>
</dbReference>
<keyword evidence="6" id="KW-0175">Coiled coil</keyword>
<evidence type="ECO:0000259" key="9">
    <source>
        <dbReference type="Pfam" id="PF23559"/>
    </source>
</evidence>
<dbReference type="Pfam" id="PF18052">
    <property type="entry name" value="Rx_N"/>
    <property type="match status" value="1"/>
</dbReference>
<dbReference type="Pfam" id="PF23559">
    <property type="entry name" value="WHD_DRP"/>
    <property type="match status" value="1"/>
</dbReference>
<sequence length="810" mass="91237">MEAAMVSASTGVMNSLLAKLGGLLEKEYGLLTNVEKDIAFLRDEMSSMNALLVRLAAADQQKLDAQTKEWRDTVRELAYDAEDCVDVYAHHLVRGSGGVARHLMALGARRDVAALYAGDASGLVAIDATRENIIRRLTAEDDDHQGGASAQQEQLRVVSIVGFGGVGKTTVANQVYAKIKDRFDCTAFVSVSRNPSTAKILEDILFGVKGYYHLLPTTSGSDDPHRELLDRLREYLKYRRYLLIIDDLWSVEAWDIIRVFGSEAACPEHLKMISENILAKCKGIPLAISSVARLLASQDLLKDKWEKIYSSLGFELERSPMMGWLRHVLDLGYNDLSTDLKTCMLYLAMFPEDYVIEKNDLTRRWIAEGFVYQRHGCDPEEIAERLSLRLRNAESSKVFSNINLSKTRSLSFWGPVQCNPVVSNFHLLRVVQLDMYSSRIYHESDDLEAISKLFQLRYLKIGAKLMWKMPKQIGALQNLETLEIDGHIYGDLPKDLCELPSLLHLIGSIKLPVGIGKLTTLRTLKVLNVDHKGSIESIKDLGKLTNLREIEIYYSEIQSDMADDMLSSFCKLGTCNLRSLVFLPSSGTDHRMSNFLTEPPRLVPRDMLRDWTPSPRHLHRLHVLSCPFSTIPEWIKQLDKLRSLEISVQVLSPDGINALGNLPSLLHLRLHVEDNVDGGIAVIHPAFGQLRKLWFNCRAPCLVFEQGAMPRLESLYVRFDADEAVTLLDGMVASVGHLSRLEVFWAQVYSSSAARVQYYREGGGRPKQFYSHPRAPFTKKSRMHMENAEAALRSAIQRHPANPSIIIDQD</sequence>
<dbReference type="InterPro" id="IPR036388">
    <property type="entry name" value="WH-like_DNA-bd_sf"/>
</dbReference>
<evidence type="ECO:0000256" key="6">
    <source>
        <dbReference type="ARBA" id="ARBA00023054"/>
    </source>
</evidence>
<dbReference type="GO" id="GO:0043531">
    <property type="term" value="F:ADP binding"/>
    <property type="evidence" value="ECO:0007669"/>
    <property type="project" value="InterPro"/>
</dbReference>
<dbReference type="SUPFAM" id="SSF52058">
    <property type="entry name" value="L domain-like"/>
    <property type="match status" value="1"/>
</dbReference>
<dbReference type="Proteomes" id="UP000032180">
    <property type="component" value="Chromosome 1"/>
</dbReference>
<organism evidence="11 12">
    <name type="scientific">Leersia perrieri</name>
    <dbReference type="NCBI Taxonomy" id="77586"/>
    <lineage>
        <taxon>Eukaryota</taxon>
        <taxon>Viridiplantae</taxon>
        <taxon>Streptophyta</taxon>
        <taxon>Embryophyta</taxon>
        <taxon>Tracheophyta</taxon>
        <taxon>Spermatophyta</taxon>
        <taxon>Magnoliopsida</taxon>
        <taxon>Liliopsida</taxon>
        <taxon>Poales</taxon>
        <taxon>Poaceae</taxon>
        <taxon>BOP clade</taxon>
        <taxon>Oryzoideae</taxon>
        <taxon>Oryzeae</taxon>
        <taxon>Oryzinae</taxon>
        <taxon>Leersia</taxon>
    </lineage>
</organism>
<evidence type="ECO:0000313" key="11">
    <source>
        <dbReference type="EnsemblPlants" id="LPERR01G12090.1"/>
    </source>
</evidence>
<dbReference type="Gene3D" id="1.10.10.10">
    <property type="entry name" value="Winged helix-like DNA-binding domain superfamily/Winged helix DNA-binding domain"/>
    <property type="match status" value="1"/>
</dbReference>
<dbReference type="Gramene" id="LPERR01G12090.1">
    <property type="protein sequence ID" value="LPERR01G12090.1"/>
    <property type="gene ID" value="LPERR01G12090"/>
</dbReference>
<dbReference type="InterPro" id="IPR055414">
    <property type="entry name" value="LRR_R13L4/SHOC2-like"/>
</dbReference>
<dbReference type="InterPro" id="IPR041118">
    <property type="entry name" value="Rx_N"/>
</dbReference>
<evidence type="ECO:0000259" key="8">
    <source>
        <dbReference type="Pfam" id="PF18052"/>
    </source>
</evidence>
<dbReference type="HOGENOM" id="CLU_000837_25_0_1"/>
<accession>A0A0D9V083</accession>
<proteinExistence type="inferred from homology"/>
<evidence type="ECO:0000256" key="2">
    <source>
        <dbReference type="ARBA" id="ARBA00022614"/>
    </source>
</evidence>
<comment type="similarity">
    <text evidence="1">Belongs to the disease resistance NB-LRR family.</text>
</comment>
<evidence type="ECO:0000259" key="7">
    <source>
        <dbReference type="Pfam" id="PF00931"/>
    </source>
</evidence>
<feature type="domain" description="Disease resistance R13L4/SHOC-2-like LRR" evidence="10">
    <location>
        <begin position="407"/>
        <end position="755"/>
    </location>
</feature>
<dbReference type="InterPro" id="IPR038005">
    <property type="entry name" value="RX-like_CC"/>
</dbReference>
<dbReference type="Pfam" id="PF23598">
    <property type="entry name" value="LRR_14"/>
    <property type="match status" value="1"/>
</dbReference>
<keyword evidence="3" id="KW-0677">Repeat</keyword>
<dbReference type="AlphaFoldDB" id="A0A0D9V083"/>
<evidence type="ECO:0000259" key="10">
    <source>
        <dbReference type="Pfam" id="PF23598"/>
    </source>
</evidence>
<evidence type="ECO:0008006" key="13">
    <source>
        <dbReference type="Google" id="ProtNLM"/>
    </source>
</evidence>
<evidence type="ECO:0000313" key="12">
    <source>
        <dbReference type="Proteomes" id="UP000032180"/>
    </source>
</evidence>
<dbReference type="PANTHER" id="PTHR23155">
    <property type="entry name" value="DISEASE RESISTANCE PROTEIN RP"/>
    <property type="match status" value="1"/>
</dbReference>
<dbReference type="Gene3D" id="1.20.5.4130">
    <property type="match status" value="1"/>
</dbReference>
<dbReference type="GO" id="GO:0098542">
    <property type="term" value="P:defense response to other organism"/>
    <property type="evidence" value="ECO:0007669"/>
    <property type="project" value="TreeGrafter"/>
</dbReference>
<evidence type="ECO:0000256" key="4">
    <source>
        <dbReference type="ARBA" id="ARBA00022741"/>
    </source>
</evidence>
<dbReference type="PRINTS" id="PR00364">
    <property type="entry name" value="DISEASERSIST"/>
</dbReference>
<feature type="domain" description="Disease resistance protein winged helix" evidence="9">
    <location>
        <begin position="349"/>
        <end position="386"/>
    </location>
</feature>
<name>A0A0D9V083_9ORYZ</name>
<feature type="domain" description="Disease resistance N-terminal" evidence="8">
    <location>
        <begin position="12"/>
        <end position="96"/>
    </location>
</feature>
<protein>
    <recommendedName>
        <fullName evidence="13">NB-ARC domain-containing protein</fullName>
    </recommendedName>
</protein>
<evidence type="ECO:0000256" key="5">
    <source>
        <dbReference type="ARBA" id="ARBA00022821"/>
    </source>
</evidence>
<feature type="domain" description="NB-ARC" evidence="7">
    <location>
        <begin position="152"/>
        <end position="259"/>
    </location>
</feature>